<dbReference type="GeneID" id="40325399"/>
<organism evidence="2 3">
    <name type="scientific">Trypanosoma rangeli</name>
    <dbReference type="NCBI Taxonomy" id="5698"/>
    <lineage>
        <taxon>Eukaryota</taxon>
        <taxon>Discoba</taxon>
        <taxon>Euglenozoa</taxon>
        <taxon>Kinetoplastea</taxon>
        <taxon>Metakinetoplastina</taxon>
        <taxon>Trypanosomatida</taxon>
        <taxon>Trypanosomatidae</taxon>
        <taxon>Trypanosoma</taxon>
        <taxon>Herpetosoma</taxon>
    </lineage>
</organism>
<feature type="non-terminal residue" evidence="2">
    <location>
        <position position="167"/>
    </location>
</feature>
<protein>
    <recommendedName>
        <fullName evidence="4">Secreted protein</fullName>
    </recommendedName>
</protein>
<gene>
    <name evidence="2" type="ORF">TraAM80_01466</name>
</gene>
<feature type="signal peptide" evidence="1">
    <location>
        <begin position="1"/>
        <end position="24"/>
    </location>
</feature>
<feature type="chain" id="PRO_5018604084" description="Secreted protein" evidence="1">
    <location>
        <begin position="25"/>
        <end position="167"/>
    </location>
</feature>
<name>A0A3R7KVH8_TRYRA</name>
<evidence type="ECO:0000256" key="1">
    <source>
        <dbReference type="SAM" id="SignalP"/>
    </source>
</evidence>
<proteinExistence type="predicted"/>
<evidence type="ECO:0000313" key="3">
    <source>
        <dbReference type="Proteomes" id="UP000283634"/>
    </source>
</evidence>
<dbReference type="EMBL" id="MKGL01000030">
    <property type="protein sequence ID" value="RNF10541.1"/>
    <property type="molecule type" value="Genomic_DNA"/>
</dbReference>
<evidence type="ECO:0008006" key="4">
    <source>
        <dbReference type="Google" id="ProtNLM"/>
    </source>
</evidence>
<dbReference type="AlphaFoldDB" id="A0A3R7KVH8"/>
<reference evidence="2 3" key="1">
    <citation type="journal article" date="2018" name="BMC Genomics">
        <title>Genomic comparison of Trypanosoma conorhini and Trypanosoma rangeli to Trypanosoma cruzi strains of high and low virulence.</title>
        <authorList>
            <person name="Bradwell K.R."/>
            <person name="Koparde V.N."/>
            <person name="Matveyev A.V."/>
            <person name="Serrano M.G."/>
            <person name="Alves J.M."/>
            <person name="Parikh H."/>
            <person name="Huang B."/>
            <person name="Lee V."/>
            <person name="Espinosa-Alvarez O."/>
            <person name="Ortiz P.A."/>
            <person name="Costa-Martins A.G."/>
            <person name="Teixeira M.M."/>
            <person name="Buck G.A."/>
        </authorList>
    </citation>
    <scope>NUCLEOTIDE SEQUENCE [LARGE SCALE GENOMIC DNA]</scope>
    <source>
        <strain evidence="2 3">AM80</strain>
    </source>
</reference>
<sequence>MRMSCTCNVSLITGTALLLPAVEGVEVAEGHRCGAPATLFSCRRKHGRLLLLCRRAPSVWLNALASVRAMPRCRVTPLKEGRRVLTRQMDVVLHPLDTHGVDAPFLPAYDFFAATQVARRVVVTSVLVAWWKRLVMRGGGAVAGSSTAATLWVHGEASVFVDCFVHQ</sequence>
<accession>A0A3R7KVH8</accession>
<evidence type="ECO:0000313" key="2">
    <source>
        <dbReference type="EMBL" id="RNF10541.1"/>
    </source>
</evidence>
<dbReference type="RefSeq" id="XP_029241616.1">
    <property type="nucleotide sequence ID" value="XM_029378507.1"/>
</dbReference>
<dbReference type="Proteomes" id="UP000283634">
    <property type="component" value="Unassembled WGS sequence"/>
</dbReference>
<keyword evidence="1" id="KW-0732">Signal</keyword>
<keyword evidence="3" id="KW-1185">Reference proteome</keyword>
<comment type="caution">
    <text evidence="2">The sequence shown here is derived from an EMBL/GenBank/DDBJ whole genome shotgun (WGS) entry which is preliminary data.</text>
</comment>